<organism evidence="4">
    <name type="scientific">Fagus sylvatica</name>
    <name type="common">Beechnut</name>
    <dbReference type="NCBI Taxonomy" id="28930"/>
    <lineage>
        <taxon>Eukaryota</taxon>
        <taxon>Viridiplantae</taxon>
        <taxon>Streptophyta</taxon>
        <taxon>Embryophyta</taxon>
        <taxon>Tracheophyta</taxon>
        <taxon>Spermatophyta</taxon>
        <taxon>Magnoliopsida</taxon>
        <taxon>eudicotyledons</taxon>
        <taxon>Gunneridae</taxon>
        <taxon>Pentapetalae</taxon>
        <taxon>rosids</taxon>
        <taxon>fabids</taxon>
        <taxon>Fagales</taxon>
        <taxon>Fagaceae</taxon>
        <taxon>Fagus</taxon>
    </lineage>
</organism>
<dbReference type="PROSITE" id="PS00028">
    <property type="entry name" value="ZINC_FINGER_C2H2_1"/>
    <property type="match status" value="3"/>
</dbReference>
<accession>A0A2N9GJW1</accession>
<proteinExistence type="predicted"/>
<evidence type="ECO:0000256" key="2">
    <source>
        <dbReference type="SAM" id="MobiDB-lite"/>
    </source>
</evidence>
<dbReference type="EMBL" id="OIVN01001990">
    <property type="protein sequence ID" value="SPC99581.1"/>
    <property type="molecule type" value="Genomic_DNA"/>
</dbReference>
<feature type="region of interest" description="Disordered" evidence="2">
    <location>
        <begin position="109"/>
        <end position="131"/>
    </location>
</feature>
<keyword evidence="1" id="KW-0862">Zinc</keyword>
<dbReference type="SMART" id="SM00355">
    <property type="entry name" value="ZnF_C2H2"/>
    <property type="match status" value="3"/>
</dbReference>
<dbReference type="Pfam" id="PF13912">
    <property type="entry name" value="zf-C2H2_6"/>
    <property type="match status" value="3"/>
</dbReference>
<dbReference type="InterPro" id="IPR036236">
    <property type="entry name" value="Znf_C2H2_sf"/>
</dbReference>
<reference evidence="4" key="1">
    <citation type="submission" date="2018-02" db="EMBL/GenBank/DDBJ databases">
        <authorList>
            <person name="Cohen D.B."/>
            <person name="Kent A.D."/>
        </authorList>
    </citation>
    <scope>NUCLEOTIDE SEQUENCE</scope>
</reference>
<dbReference type="GO" id="GO:0008270">
    <property type="term" value="F:zinc ion binding"/>
    <property type="evidence" value="ECO:0007669"/>
    <property type="project" value="UniProtKB-KW"/>
</dbReference>
<dbReference type="SUPFAM" id="SSF57667">
    <property type="entry name" value="beta-beta-alpha zinc fingers"/>
    <property type="match status" value="1"/>
</dbReference>
<sequence length="501" mass="55091">MALIVDQQSNFKHFCKICKKGFGCGRALGGHMRAHGIGDESGGHLDDEDQASDWEDKLGGNVPASNKRMYALRTNPNRLKSCRVCENCGKEFLSWKAFLEHGKCSSEDAESLVSSPGSDGDDGTGRRGCGWSKRKRSLRAKVGNFNNSNCPSSEEEDLANCLMMLSNANVDTMVAEAEESCASASKEEERRNPMNIIPPISYRVPLEDDDNININIINNNNNINNKNKGVAKGLFECKACKKVFNSHQALGGHRASHKKVKGCYAARLDHLEDSLADDDVITNEEFFPTKSNSTLQLDQGYNAPLASPSKRRSKVHECSICHRIFSSGQALGGHKRCHWITSNAPDTSTLSKFHQFQDQLEPITPTPKFENNSDLLDLNLDLNLPAPVDDVTGARRDQIINPPSFEVSTDIFLQSWIGAKENEENLHHHQNVDNDNNNDNSNNNNINNNNSNGSTQNVDDEADSKVKLAKLSELKDMSMSGSSSPWLQVGIGSTTDVAADP</sequence>
<dbReference type="PANTHER" id="PTHR47068:SF1">
    <property type="entry name" value="OS02G0659100 PROTEIN"/>
    <property type="match status" value="1"/>
</dbReference>
<evidence type="ECO:0000256" key="1">
    <source>
        <dbReference type="PROSITE-ProRule" id="PRU00042"/>
    </source>
</evidence>
<feature type="domain" description="C2H2-type" evidence="3">
    <location>
        <begin position="316"/>
        <end position="338"/>
    </location>
</feature>
<dbReference type="InterPro" id="IPR013087">
    <property type="entry name" value="Znf_C2H2_type"/>
</dbReference>
<feature type="domain" description="C2H2-type" evidence="3">
    <location>
        <begin position="235"/>
        <end position="262"/>
    </location>
</feature>
<dbReference type="PROSITE" id="PS50157">
    <property type="entry name" value="ZINC_FINGER_C2H2_2"/>
    <property type="match status" value="2"/>
</dbReference>
<feature type="compositionally biased region" description="Low complexity" evidence="2">
    <location>
        <begin position="433"/>
        <end position="452"/>
    </location>
</feature>
<evidence type="ECO:0000313" key="4">
    <source>
        <dbReference type="EMBL" id="SPC99581.1"/>
    </source>
</evidence>
<evidence type="ECO:0000259" key="3">
    <source>
        <dbReference type="PROSITE" id="PS50157"/>
    </source>
</evidence>
<feature type="compositionally biased region" description="Basic and acidic residues" evidence="2">
    <location>
        <begin position="463"/>
        <end position="476"/>
    </location>
</feature>
<name>A0A2N9GJW1_FAGSY</name>
<dbReference type="PANTHER" id="PTHR47068">
    <property type="entry name" value="OS02G0659100 PROTEIN"/>
    <property type="match status" value="1"/>
</dbReference>
<dbReference type="Gene3D" id="3.30.160.60">
    <property type="entry name" value="Classic Zinc Finger"/>
    <property type="match status" value="1"/>
</dbReference>
<gene>
    <name evidence="4" type="ORF">FSB_LOCUS27463</name>
</gene>
<keyword evidence="1" id="KW-0479">Metal-binding</keyword>
<keyword evidence="1" id="KW-0863">Zinc-finger</keyword>
<dbReference type="AlphaFoldDB" id="A0A2N9GJW1"/>
<feature type="region of interest" description="Disordered" evidence="2">
    <location>
        <begin position="429"/>
        <end position="501"/>
    </location>
</feature>
<protein>
    <recommendedName>
        <fullName evidence="3">C2H2-type domain-containing protein</fullName>
    </recommendedName>
</protein>
<feature type="compositionally biased region" description="Polar residues" evidence="2">
    <location>
        <begin position="479"/>
        <end position="501"/>
    </location>
</feature>